<dbReference type="Pfam" id="PF01988">
    <property type="entry name" value="VIT1"/>
    <property type="match status" value="1"/>
</dbReference>
<comment type="caution">
    <text evidence="6">The sequence shown here is derived from an EMBL/GenBank/DDBJ whole genome shotgun (WGS) entry which is preliminary data.</text>
</comment>
<gene>
    <name evidence="6" type="ORF">Mal64_10490</name>
</gene>
<evidence type="ECO:0000256" key="5">
    <source>
        <dbReference type="SAM" id="Phobius"/>
    </source>
</evidence>
<evidence type="ECO:0000256" key="3">
    <source>
        <dbReference type="ARBA" id="ARBA00022989"/>
    </source>
</evidence>
<protein>
    <submittedName>
        <fullName evidence="6">VIT family protein</fullName>
    </submittedName>
</protein>
<dbReference type="EMBL" id="SJPQ01000001">
    <property type="protein sequence ID" value="TWT90655.1"/>
    <property type="molecule type" value="Genomic_DNA"/>
</dbReference>
<reference evidence="6 7" key="1">
    <citation type="submission" date="2019-02" db="EMBL/GenBank/DDBJ databases">
        <title>Deep-cultivation of Planctomycetes and their phenomic and genomic characterization uncovers novel biology.</title>
        <authorList>
            <person name="Wiegand S."/>
            <person name="Jogler M."/>
            <person name="Boedeker C."/>
            <person name="Pinto D."/>
            <person name="Vollmers J."/>
            <person name="Rivas-Marin E."/>
            <person name="Kohn T."/>
            <person name="Peeters S.H."/>
            <person name="Heuer A."/>
            <person name="Rast P."/>
            <person name="Oberbeckmann S."/>
            <person name="Bunk B."/>
            <person name="Jeske O."/>
            <person name="Meyerdierks A."/>
            <person name="Storesund J.E."/>
            <person name="Kallscheuer N."/>
            <person name="Luecker S."/>
            <person name="Lage O.M."/>
            <person name="Pohl T."/>
            <person name="Merkel B.J."/>
            <person name="Hornburger P."/>
            <person name="Mueller R.-W."/>
            <person name="Bruemmer F."/>
            <person name="Labrenz M."/>
            <person name="Spormann A.M."/>
            <person name="Op Den Camp H."/>
            <person name="Overmann J."/>
            <person name="Amann R."/>
            <person name="Jetten M.S.M."/>
            <person name="Mascher T."/>
            <person name="Medema M.H."/>
            <person name="Devos D.P."/>
            <person name="Kaster A.-K."/>
            <person name="Ovreas L."/>
            <person name="Rohde M."/>
            <person name="Galperin M.Y."/>
            <person name="Jogler C."/>
        </authorList>
    </citation>
    <scope>NUCLEOTIDE SEQUENCE [LARGE SCALE GENOMIC DNA]</scope>
    <source>
        <strain evidence="6 7">Mal64</strain>
    </source>
</reference>
<evidence type="ECO:0000313" key="6">
    <source>
        <dbReference type="EMBL" id="TWT90655.1"/>
    </source>
</evidence>
<evidence type="ECO:0000256" key="4">
    <source>
        <dbReference type="ARBA" id="ARBA00023136"/>
    </source>
</evidence>
<feature type="transmembrane region" description="Helical" evidence="5">
    <location>
        <begin position="193"/>
        <end position="210"/>
    </location>
</feature>
<evidence type="ECO:0000256" key="1">
    <source>
        <dbReference type="ARBA" id="ARBA00004127"/>
    </source>
</evidence>
<accession>A0A5C5ZU80</accession>
<feature type="transmembrane region" description="Helical" evidence="5">
    <location>
        <begin position="160"/>
        <end position="181"/>
    </location>
</feature>
<feature type="transmembrane region" description="Helical" evidence="5">
    <location>
        <begin position="222"/>
        <end position="248"/>
    </location>
</feature>
<keyword evidence="7" id="KW-1185">Reference proteome</keyword>
<dbReference type="Proteomes" id="UP000315440">
    <property type="component" value="Unassembled WGS sequence"/>
</dbReference>
<organism evidence="6 7">
    <name type="scientific">Pseudobythopirellula maris</name>
    <dbReference type="NCBI Taxonomy" id="2527991"/>
    <lineage>
        <taxon>Bacteria</taxon>
        <taxon>Pseudomonadati</taxon>
        <taxon>Planctomycetota</taxon>
        <taxon>Planctomycetia</taxon>
        <taxon>Pirellulales</taxon>
        <taxon>Lacipirellulaceae</taxon>
        <taxon>Pseudobythopirellula</taxon>
    </lineage>
</organism>
<keyword evidence="4 5" id="KW-0472">Membrane</keyword>
<comment type="subcellular location">
    <subcellularLocation>
        <location evidence="1">Endomembrane system</location>
        <topology evidence="1">Multi-pass membrane protein</topology>
    </subcellularLocation>
</comment>
<keyword evidence="3 5" id="KW-1133">Transmembrane helix</keyword>
<dbReference type="AlphaFoldDB" id="A0A5C5ZU80"/>
<dbReference type="GO" id="GO:0030026">
    <property type="term" value="P:intracellular manganese ion homeostasis"/>
    <property type="evidence" value="ECO:0007669"/>
    <property type="project" value="InterPro"/>
</dbReference>
<dbReference type="GO" id="GO:0012505">
    <property type="term" value="C:endomembrane system"/>
    <property type="evidence" value="ECO:0007669"/>
    <property type="project" value="UniProtKB-SubCell"/>
</dbReference>
<evidence type="ECO:0000313" key="7">
    <source>
        <dbReference type="Proteomes" id="UP000315440"/>
    </source>
</evidence>
<dbReference type="OrthoDB" id="9781619at2"/>
<sequence>MSNHTLEHSHTPSAIAERIAEGHSPDYLRDFIYGAIDGAVTTFAVVSGVAGAGLSPGIVVVLGVANLVADGFSMAASNFLGVRADEQLRQKARRMEQRHIERHPEGEREEVRQIYAGKGFEGDDLERVVEVITDDRERWVDTMLTEEFGMPLTGPSPAKAATTTFIAFIVIGFLPVAPFVLEAVSGAAIVHPYAWSTSLTAAAFFAVGAAKSRFVDQGWLTAGLETLAVGGAAAALAYVAGVLLGGLVA</sequence>
<evidence type="ECO:0000256" key="2">
    <source>
        <dbReference type="ARBA" id="ARBA00022692"/>
    </source>
</evidence>
<keyword evidence="2 5" id="KW-0812">Transmembrane</keyword>
<dbReference type="GO" id="GO:0005384">
    <property type="term" value="F:manganese ion transmembrane transporter activity"/>
    <property type="evidence" value="ECO:0007669"/>
    <property type="project" value="InterPro"/>
</dbReference>
<dbReference type="PANTHER" id="PTHR31851">
    <property type="entry name" value="FE(2+)/MN(2+) TRANSPORTER PCL1"/>
    <property type="match status" value="1"/>
</dbReference>
<name>A0A5C5ZU80_9BACT</name>
<dbReference type="InterPro" id="IPR008217">
    <property type="entry name" value="Ccc1_fam"/>
</dbReference>
<proteinExistence type="predicted"/>
<dbReference type="RefSeq" id="WP_146397716.1">
    <property type="nucleotide sequence ID" value="NZ_SJPQ01000001.1"/>
</dbReference>